<accession>A0A7J8JHB9</accession>
<dbReference type="AlphaFoldDB" id="A0A7J8JHB9"/>
<dbReference type="EMBL" id="JACASE010000002">
    <property type="protein sequence ID" value="KAF6495921.1"/>
    <property type="molecule type" value="Genomic_DNA"/>
</dbReference>
<organism evidence="1 2">
    <name type="scientific">Rousettus aegyptiacus</name>
    <name type="common">Egyptian fruit bat</name>
    <name type="synonym">Pteropus aegyptiacus</name>
    <dbReference type="NCBI Taxonomy" id="9407"/>
    <lineage>
        <taxon>Eukaryota</taxon>
        <taxon>Metazoa</taxon>
        <taxon>Chordata</taxon>
        <taxon>Craniata</taxon>
        <taxon>Vertebrata</taxon>
        <taxon>Euteleostomi</taxon>
        <taxon>Mammalia</taxon>
        <taxon>Eutheria</taxon>
        <taxon>Laurasiatheria</taxon>
        <taxon>Chiroptera</taxon>
        <taxon>Yinpterochiroptera</taxon>
        <taxon>Pteropodoidea</taxon>
        <taxon>Pteropodidae</taxon>
        <taxon>Rousettinae</taxon>
        <taxon>Rousettus</taxon>
    </lineage>
</organism>
<comment type="caution">
    <text evidence="1">The sequence shown here is derived from an EMBL/GenBank/DDBJ whole genome shotgun (WGS) entry which is preliminary data.</text>
</comment>
<dbReference type="Proteomes" id="UP000593571">
    <property type="component" value="Unassembled WGS sequence"/>
</dbReference>
<proteinExistence type="predicted"/>
<sequence length="138" mass="16196">MRISIQLTLEQHKFELHESTYTWLFLIHIHTVGPSYSQVSHPGIKPTASQTQYFQYAVGKPWIWRANCMHCSMAFYIRDWSICGFWYLWTVLELVPCGYQGTTLVKFWGSRILYVNFPLWRISSANPSIVLGSTEHVY</sequence>
<keyword evidence="2" id="KW-1185">Reference proteome</keyword>
<evidence type="ECO:0000313" key="1">
    <source>
        <dbReference type="EMBL" id="KAF6495921.1"/>
    </source>
</evidence>
<reference evidence="1 2" key="1">
    <citation type="journal article" date="2020" name="Nature">
        <title>Six reference-quality genomes reveal evolution of bat adaptations.</title>
        <authorList>
            <person name="Jebb D."/>
            <person name="Huang Z."/>
            <person name="Pippel M."/>
            <person name="Hughes G.M."/>
            <person name="Lavrichenko K."/>
            <person name="Devanna P."/>
            <person name="Winkler S."/>
            <person name="Jermiin L.S."/>
            <person name="Skirmuntt E.C."/>
            <person name="Katzourakis A."/>
            <person name="Burkitt-Gray L."/>
            <person name="Ray D.A."/>
            <person name="Sullivan K.A.M."/>
            <person name="Roscito J.G."/>
            <person name="Kirilenko B.M."/>
            <person name="Davalos L.M."/>
            <person name="Corthals A.P."/>
            <person name="Power M.L."/>
            <person name="Jones G."/>
            <person name="Ransome R.D."/>
            <person name="Dechmann D.K.N."/>
            <person name="Locatelli A.G."/>
            <person name="Puechmaille S.J."/>
            <person name="Fedrigo O."/>
            <person name="Jarvis E.D."/>
            <person name="Hiller M."/>
            <person name="Vernes S.C."/>
            <person name="Myers E.W."/>
            <person name="Teeling E.C."/>
        </authorList>
    </citation>
    <scope>NUCLEOTIDE SEQUENCE [LARGE SCALE GENOMIC DNA]</scope>
    <source>
        <strain evidence="1">MRouAeg1</strain>
        <tissue evidence="1">Muscle</tissue>
    </source>
</reference>
<name>A0A7J8JHB9_ROUAE</name>
<evidence type="ECO:0000313" key="2">
    <source>
        <dbReference type="Proteomes" id="UP000593571"/>
    </source>
</evidence>
<protein>
    <submittedName>
        <fullName evidence="1">Uncharacterized protein</fullName>
    </submittedName>
</protein>
<gene>
    <name evidence="1" type="ORF">HJG63_010231</name>
</gene>